<dbReference type="Proteomes" id="UP000612585">
    <property type="component" value="Unassembled WGS sequence"/>
</dbReference>
<dbReference type="InterPro" id="IPR027395">
    <property type="entry name" value="WH_DNA-bd_dom"/>
</dbReference>
<dbReference type="InterPro" id="IPR036388">
    <property type="entry name" value="WH-like_DNA-bd_sf"/>
</dbReference>
<dbReference type="PANTHER" id="PTHR37318:SF1">
    <property type="entry name" value="BSL7504 PROTEIN"/>
    <property type="match status" value="1"/>
</dbReference>
<feature type="domain" description="Winged helix DNA-binding" evidence="1">
    <location>
        <begin position="18"/>
        <end position="96"/>
    </location>
</feature>
<dbReference type="AlphaFoldDB" id="A0A8J4E9H2"/>
<accession>A0A8J4E9H2</accession>
<gene>
    <name evidence="2" type="ORF">Vau01_112480</name>
</gene>
<sequence>MVTHHPPLPDPIINTTTRLSLMAVLAGAQEVEFADVRDTSGLSDSVVSKQATALQAAGYVTIRKGHLGRRPRTWLSLTPAGRAALHRHIAALRQIVDLADRADARPRR</sequence>
<proteinExistence type="predicted"/>
<evidence type="ECO:0000313" key="3">
    <source>
        <dbReference type="Proteomes" id="UP000612585"/>
    </source>
</evidence>
<dbReference type="InterPro" id="IPR036390">
    <property type="entry name" value="WH_DNA-bd_sf"/>
</dbReference>
<dbReference type="Gene3D" id="1.10.10.10">
    <property type="entry name" value="Winged helix-like DNA-binding domain superfamily/Winged helix DNA-binding domain"/>
    <property type="match status" value="1"/>
</dbReference>
<keyword evidence="3" id="KW-1185">Reference proteome</keyword>
<name>A0A8J4E9H2_9ACTN</name>
<dbReference type="EMBL" id="BOPG01000102">
    <property type="protein sequence ID" value="GIJ63732.1"/>
    <property type="molecule type" value="Genomic_DNA"/>
</dbReference>
<protein>
    <submittedName>
        <fullName evidence="2">MarR family transcriptional regulator</fullName>
    </submittedName>
</protein>
<organism evidence="2 3">
    <name type="scientific">Virgisporangium aurantiacum</name>
    <dbReference type="NCBI Taxonomy" id="175570"/>
    <lineage>
        <taxon>Bacteria</taxon>
        <taxon>Bacillati</taxon>
        <taxon>Actinomycetota</taxon>
        <taxon>Actinomycetes</taxon>
        <taxon>Micromonosporales</taxon>
        <taxon>Micromonosporaceae</taxon>
        <taxon>Virgisporangium</taxon>
    </lineage>
</organism>
<reference evidence="2" key="1">
    <citation type="submission" date="2021-01" db="EMBL/GenBank/DDBJ databases">
        <title>Whole genome shotgun sequence of Virgisporangium aurantiacum NBRC 16421.</title>
        <authorList>
            <person name="Komaki H."/>
            <person name="Tamura T."/>
        </authorList>
    </citation>
    <scope>NUCLEOTIDE SEQUENCE</scope>
    <source>
        <strain evidence="2">NBRC 16421</strain>
    </source>
</reference>
<evidence type="ECO:0000313" key="2">
    <source>
        <dbReference type="EMBL" id="GIJ63732.1"/>
    </source>
</evidence>
<dbReference type="PANTHER" id="PTHR37318">
    <property type="entry name" value="BSL7504 PROTEIN"/>
    <property type="match status" value="1"/>
</dbReference>
<evidence type="ECO:0000259" key="1">
    <source>
        <dbReference type="Pfam" id="PF13601"/>
    </source>
</evidence>
<comment type="caution">
    <text evidence="2">The sequence shown here is derived from an EMBL/GenBank/DDBJ whole genome shotgun (WGS) entry which is preliminary data.</text>
</comment>
<dbReference type="SUPFAM" id="SSF46785">
    <property type="entry name" value="Winged helix' DNA-binding domain"/>
    <property type="match status" value="1"/>
</dbReference>
<dbReference type="Pfam" id="PF13601">
    <property type="entry name" value="HTH_34"/>
    <property type="match status" value="1"/>
</dbReference>